<evidence type="ECO:0000256" key="2">
    <source>
        <dbReference type="ARBA" id="ARBA00022475"/>
    </source>
</evidence>
<organism evidence="10 11">
    <name type="scientific">Pseudomonas piscis</name>
    <dbReference type="NCBI Taxonomy" id="2614538"/>
    <lineage>
        <taxon>Bacteria</taxon>
        <taxon>Pseudomonadati</taxon>
        <taxon>Pseudomonadota</taxon>
        <taxon>Gammaproteobacteria</taxon>
        <taxon>Pseudomonadales</taxon>
        <taxon>Pseudomonadaceae</taxon>
        <taxon>Pseudomonas</taxon>
    </lineage>
</organism>
<evidence type="ECO:0000259" key="9">
    <source>
        <dbReference type="Pfam" id="PF02366"/>
    </source>
</evidence>
<dbReference type="RefSeq" id="WP_152897743.1">
    <property type="nucleotide sequence ID" value="NZ_WHUV01000002.1"/>
</dbReference>
<dbReference type="Proteomes" id="UP000486534">
    <property type="component" value="Unassembled WGS sequence"/>
</dbReference>
<feature type="transmembrane region" description="Helical" evidence="8">
    <location>
        <begin position="84"/>
        <end position="104"/>
    </location>
</feature>
<name>A0A7X1PM37_9PSED</name>
<keyword evidence="7 8" id="KW-0472">Membrane</keyword>
<feature type="transmembrane region" description="Helical" evidence="8">
    <location>
        <begin position="264"/>
        <end position="284"/>
    </location>
</feature>
<keyword evidence="5 8" id="KW-0812">Transmembrane</keyword>
<evidence type="ECO:0000313" key="11">
    <source>
        <dbReference type="Proteomes" id="UP000486534"/>
    </source>
</evidence>
<comment type="subcellular location">
    <subcellularLocation>
        <location evidence="1">Cell membrane</location>
        <topology evidence="1">Multi-pass membrane protein</topology>
    </subcellularLocation>
</comment>
<dbReference type="GO" id="GO:0005886">
    <property type="term" value="C:plasma membrane"/>
    <property type="evidence" value="ECO:0007669"/>
    <property type="project" value="UniProtKB-SubCell"/>
</dbReference>
<dbReference type="GO" id="GO:0016763">
    <property type="term" value="F:pentosyltransferase activity"/>
    <property type="evidence" value="ECO:0007669"/>
    <property type="project" value="TreeGrafter"/>
</dbReference>
<dbReference type="PANTHER" id="PTHR33908">
    <property type="entry name" value="MANNOSYLTRANSFERASE YKCB-RELATED"/>
    <property type="match status" value="1"/>
</dbReference>
<dbReference type="PANTHER" id="PTHR33908:SF3">
    <property type="entry name" value="UNDECAPRENYL PHOSPHATE-ALPHA-4-AMINO-4-DEOXY-L-ARABINOSE ARABINOSYL TRANSFERASE"/>
    <property type="match status" value="1"/>
</dbReference>
<feature type="transmembrane region" description="Helical" evidence="8">
    <location>
        <begin position="352"/>
        <end position="373"/>
    </location>
</feature>
<dbReference type="AlphaFoldDB" id="A0A7X1PM37"/>
<dbReference type="GO" id="GO:0000030">
    <property type="term" value="F:mannosyltransferase activity"/>
    <property type="evidence" value="ECO:0007669"/>
    <property type="project" value="InterPro"/>
</dbReference>
<evidence type="ECO:0000256" key="8">
    <source>
        <dbReference type="SAM" id="Phobius"/>
    </source>
</evidence>
<evidence type="ECO:0000313" key="10">
    <source>
        <dbReference type="EMBL" id="MQA54173.1"/>
    </source>
</evidence>
<keyword evidence="2" id="KW-1003">Cell membrane</keyword>
<evidence type="ECO:0000256" key="3">
    <source>
        <dbReference type="ARBA" id="ARBA00022676"/>
    </source>
</evidence>
<keyword evidence="3" id="KW-0328">Glycosyltransferase</keyword>
<reference evidence="10 11" key="1">
    <citation type="submission" date="2019-10" db="EMBL/GenBank/DDBJ databases">
        <title>Pseudomonas dajingensis sp. nov., isolated from the profound head ulcers of farmed Murray cod (Maccullochella peelii peelii).</title>
        <authorList>
            <person name="Liu Y."/>
        </authorList>
    </citation>
    <scope>NUCLEOTIDE SEQUENCE [LARGE SCALE GENOMIC DNA]</scope>
    <source>
        <strain evidence="10 11">MC042</strain>
    </source>
</reference>
<feature type="transmembrane region" description="Helical" evidence="8">
    <location>
        <begin position="116"/>
        <end position="149"/>
    </location>
</feature>
<keyword evidence="4 10" id="KW-0808">Transferase</keyword>
<feature type="transmembrane region" description="Helical" evidence="8">
    <location>
        <begin position="205"/>
        <end position="224"/>
    </location>
</feature>
<keyword evidence="6 8" id="KW-1133">Transmembrane helix</keyword>
<evidence type="ECO:0000256" key="7">
    <source>
        <dbReference type="ARBA" id="ARBA00023136"/>
    </source>
</evidence>
<dbReference type="EMBL" id="WHUV01000002">
    <property type="protein sequence ID" value="MQA54173.1"/>
    <property type="molecule type" value="Genomic_DNA"/>
</dbReference>
<dbReference type="GO" id="GO:0006493">
    <property type="term" value="P:protein O-linked glycosylation"/>
    <property type="evidence" value="ECO:0007669"/>
    <property type="project" value="InterPro"/>
</dbReference>
<accession>A0A7X1PM37</accession>
<feature type="transmembrane region" description="Helical" evidence="8">
    <location>
        <begin position="161"/>
        <end position="185"/>
    </location>
</feature>
<sequence>MNRLSTRHLWWLLLAILGLRLLTLGLYPLMDTSEARYAEMARKMLELDDWVTPMFDYGVPFWGKPPLAFWSQALGMQWLGINELAVRLPAWLFHIASCLLLIRFAREEYDERVGLLAAILFSSSGLGLLAAGVVLTDPALSFAILLASYGFWRGTVHGQRAWALAGFFGLGLGLLAKGPLVLVLVGAQAGLWTLFNRQWRALLNLPWFSGLGVMLLVSVPWYLWAEWRTPGFLDYFLVGEHWKRYVVSDWPGDLYGSAHERPYASIWLELLMALLPWSLLLPLLYRVYRQSARMDLRLSFISLWALVTPLFFTFSGNILWTYVLPALPAWCLLLALALTTPRHADGKTVSPWWLGLALLLPLGLLFTVTHGAALQRPQNQQAMAQAWNSLQASQPAPLYYWGRRSYSAQFYTAGQAQRIESLEELPIDQAFYLVRRQRDLAPVSGQLAALGCEERLRASQSVLFKCPALDPRLLGAGVPAPPG</sequence>
<dbReference type="GO" id="GO:0009103">
    <property type="term" value="P:lipopolysaccharide biosynthetic process"/>
    <property type="evidence" value="ECO:0007669"/>
    <property type="project" value="UniProtKB-ARBA"/>
</dbReference>
<evidence type="ECO:0000256" key="6">
    <source>
        <dbReference type="ARBA" id="ARBA00022989"/>
    </source>
</evidence>
<evidence type="ECO:0000256" key="5">
    <source>
        <dbReference type="ARBA" id="ARBA00022692"/>
    </source>
</evidence>
<evidence type="ECO:0000256" key="1">
    <source>
        <dbReference type="ARBA" id="ARBA00004651"/>
    </source>
</evidence>
<comment type="caution">
    <text evidence="10">The sequence shown here is derived from an EMBL/GenBank/DDBJ whole genome shotgun (WGS) entry which is preliminary data.</text>
</comment>
<dbReference type="InterPro" id="IPR050297">
    <property type="entry name" value="LipidA_mod_glycosyltrf_83"/>
</dbReference>
<dbReference type="GO" id="GO:0010041">
    <property type="term" value="P:response to iron(III) ion"/>
    <property type="evidence" value="ECO:0007669"/>
    <property type="project" value="TreeGrafter"/>
</dbReference>
<dbReference type="Pfam" id="PF02366">
    <property type="entry name" value="PMT"/>
    <property type="match status" value="1"/>
</dbReference>
<feature type="transmembrane region" description="Helical" evidence="8">
    <location>
        <begin position="9"/>
        <end position="30"/>
    </location>
</feature>
<proteinExistence type="predicted"/>
<feature type="domain" description="ArnT-like N-terminal" evidence="9">
    <location>
        <begin position="15"/>
        <end position="236"/>
    </location>
</feature>
<protein>
    <submittedName>
        <fullName evidence="10">Phospholipid carrier-dependent glycosyltransferase</fullName>
    </submittedName>
</protein>
<feature type="transmembrane region" description="Helical" evidence="8">
    <location>
        <begin position="296"/>
        <end position="314"/>
    </location>
</feature>
<gene>
    <name evidence="10" type="ORF">GDH07_12715</name>
</gene>
<dbReference type="InterPro" id="IPR003342">
    <property type="entry name" value="ArnT-like_N"/>
</dbReference>
<evidence type="ECO:0000256" key="4">
    <source>
        <dbReference type="ARBA" id="ARBA00022679"/>
    </source>
</evidence>